<accession>A0A939NCL9</accession>
<dbReference type="GO" id="GO:0044550">
    <property type="term" value="P:secondary metabolite biosynthetic process"/>
    <property type="evidence" value="ECO:0007669"/>
    <property type="project" value="TreeGrafter"/>
</dbReference>
<reference evidence="1" key="1">
    <citation type="submission" date="2021-03" db="EMBL/GenBank/DDBJ databases">
        <title>Molecular epidemiology and mechanisms of colistin and carbapenem resistance in Enterobacteriaceae from clinical isolates, the environment and porcine samples in Pretoria, South Africa.</title>
        <authorList>
            <person name="Bogoshi D."/>
            <person name="Mbelle N.M."/>
            <person name="Naidoo V."/>
            <person name="Osei Sekyere J."/>
        </authorList>
    </citation>
    <scope>NUCLEOTIDE SEQUENCE</scope>
    <source>
        <strain evidence="1">ESB009</strain>
    </source>
</reference>
<dbReference type="Gene3D" id="3.40.50.12780">
    <property type="entry name" value="N-terminal domain of ligase-like"/>
    <property type="match status" value="1"/>
</dbReference>
<dbReference type="Gene3D" id="3.30.300.30">
    <property type="match status" value="1"/>
</dbReference>
<dbReference type="EMBL" id="JAGETT010000010">
    <property type="protein sequence ID" value="MBO1919819.1"/>
    <property type="molecule type" value="Genomic_DNA"/>
</dbReference>
<dbReference type="GO" id="GO:0043041">
    <property type="term" value="P:amino acid activation for nonribosomal peptide biosynthetic process"/>
    <property type="evidence" value="ECO:0007669"/>
    <property type="project" value="TreeGrafter"/>
</dbReference>
<evidence type="ECO:0000313" key="1">
    <source>
        <dbReference type="EMBL" id="MBO1919819.1"/>
    </source>
</evidence>
<sequence length="45" mass="5215">MYRTGDLVKWTPDGLLDYIGRIDEQVKIRGYRIELGEIESSINSN</sequence>
<name>A0A939NCL9_STAXY</name>
<dbReference type="GO" id="GO:0031177">
    <property type="term" value="F:phosphopantetheine binding"/>
    <property type="evidence" value="ECO:0007669"/>
    <property type="project" value="TreeGrafter"/>
</dbReference>
<comment type="caution">
    <text evidence="1">The sequence shown here is derived from an EMBL/GenBank/DDBJ whole genome shotgun (WGS) entry which is preliminary data.</text>
</comment>
<dbReference type="InterPro" id="IPR045851">
    <property type="entry name" value="AMP-bd_C_sf"/>
</dbReference>
<dbReference type="PANTHER" id="PTHR45527">
    <property type="entry name" value="NONRIBOSOMAL PEPTIDE SYNTHETASE"/>
    <property type="match status" value="1"/>
</dbReference>
<organism evidence="1">
    <name type="scientific">Staphylococcus xylosus</name>
    <dbReference type="NCBI Taxonomy" id="1288"/>
    <lineage>
        <taxon>Bacteria</taxon>
        <taxon>Bacillati</taxon>
        <taxon>Bacillota</taxon>
        <taxon>Bacilli</taxon>
        <taxon>Bacillales</taxon>
        <taxon>Staphylococcaceae</taxon>
        <taxon>Staphylococcus</taxon>
    </lineage>
</organism>
<proteinExistence type="predicted"/>
<dbReference type="GO" id="GO:0005829">
    <property type="term" value="C:cytosol"/>
    <property type="evidence" value="ECO:0007669"/>
    <property type="project" value="TreeGrafter"/>
</dbReference>
<dbReference type="InterPro" id="IPR042099">
    <property type="entry name" value="ANL_N_sf"/>
</dbReference>
<dbReference type="SUPFAM" id="SSF56801">
    <property type="entry name" value="Acetyl-CoA synthetase-like"/>
    <property type="match status" value="1"/>
</dbReference>
<protein>
    <submittedName>
        <fullName evidence="1">AMP-binding protein</fullName>
    </submittedName>
</protein>
<gene>
    <name evidence="1" type="ORF">J4710_02700</name>
</gene>
<dbReference type="AlphaFoldDB" id="A0A939NCL9"/>
<dbReference type="PANTHER" id="PTHR45527:SF1">
    <property type="entry name" value="FATTY ACID SYNTHASE"/>
    <property type="match status" value="1"/>
</dbReference>